<evidence type="ECO:0000256" key="6">
    <source>
        <dbReference type="ARBA" id="ARBA00022692"/>
    </source>
</evidence>
<evidence type="ECO:0000256" key="3">
    <source>
        <dbReference type="ARBA" id="ARBA00022475"/>
    </source>
</evidence>
<dbReference type="GO" id="GO:0008654">
    <property type="term" value="P:phospholipid biosynthetic process"/>
    <property type="evidence" value="ECO:0007669"/>
    <property type="project" value="UniProtKB-KW"/>
</dbReference>
<protein>
    <submittedName>
        <fullName evidence="20">Diacylglycerol kinase</fullName>
    </submittedName>
</protein>
<evidence type="ECO:0000256" key="12">
    <source>
        <dbReference type="ARBA" id="ARBA00023136"/>
    </source>
</evidence>
<proteinExistence type="inferred from homology"/>
<evidence type="ECO:0000313" key="21">
    <source>
        <dbReference type="Proteomes" id="UP000184082"/>
    </source>
</evidence>
<evidence type="ECO:0000256" key="10">
    <source>
        <dbReference type="ARBA" id="ARBA00022989"/>
    </source>
</evidence>
<dbReference type="EMBL" id="FRAJ01000004">
    <property type="protein sequence ID" value="SHJ80796.1"/>
    <property type="molecule type" value="Genomic_DNA"/>
</dbReference>
<accession>A0A1M6MBF4</accession>
<keyword evidence="7 17" id="KW-0547">Nucleotide-binding</keyword>
<evidence type="ECO:0000256" key="18">
    <source>
        <dbReference type="PIRSR" id="PIRSR600829-4"/>
    </source>
</evidence>
<dbReference type="CDD" id="cd14265">
    <property type="entry name" value="UDPK_IM_like"/>
    <property type="match status" value="1"/>
</dbReference>
<keyword evidence="3" id="KW-1003">Cell membrane</keyword>
<evidence type="ECO:0000256" key="13">
    <source>
        <dbReference type="ARBA" id="ARBA00023209"/>
    </source>
</evidence>
<keyword evidence="12 19" id="KW-0472">Membrane</keyword>
<organism evidence="20 21">
    <name type="scientific">Caminicella sporogenes DSM 14501</name>
    <dbReference type="NCBI Taxonomy" id="1121266"/>
    <lineage>
        <taxon>Bacteria</taxon>
        <taxon>Bacillati</taxon>
        <taxon>Bacillota</taxon>
        <taxon>Clostridia</taxon>
        <taxon>Peptostreptococcales</taxon>
        <taxon>Caminicellaceae</taxon>
        <taxon>Caminicella</taxon>
    </lineage>
</organism>
<evidence type="ECO:0000256" key="9">
    <source>
        <dbReference type="ARBA" id="ARBA00022840"/>
    </source>
</evidence>
<dbReference type="GO" id="GO:0005886">
    <property type="term" value="C:plasma membrane"/>
    <property type="evidence" value="ECO:0007669"/>
    <property type="project" value="UniProtKB-SubCell"/>
</dbReference>
<keyword evidence="11" id="KW-0443">Lipid metabolism</keyword>
<feature type="binding site" evidence="17">
    <location>
        <position position="67"/>
    </location>
    <ligand>
        <name>ATP</name>
        <dbReference type="ChEBI" id="CHEBI:30616"/>
    </ligand>
</feature>
<evidence type="ECO:0000256" key="1">
    <source>
        <dbReference type="ARBA" id="ARBA00004651"/>
    </source>
</evidence>
<keyword evidence="8 20" id="KW-0418">Kinase</keyword>
<keyword evidence="4" id="KW-0444">Lipid biosynthesis</keyword>
<dbReference type="Proteomes" id="UP000184082">
    <property type="component" value="Unassembled WGS sequence"/>
</dbReference>
<keyword evidence="9 17" id="KW-0067">ATP-binding</keyword>
<feature type="active site" description="Proton acceptor" evidence="15">
    <location>
        <position position="60"/>
    </location>
</feature>
<keyword evidence="18" id="KW-0460">Magnesium</keyword>
<evidence type="ECO:0000313" key="20">
    <source>
        <dbReference type="EMBL" id="SHJ80796.1"/>
    </source>
</evidence>
<name>A0A1M6MBF4_9FIRM</name>
<keyword evidence="10 19" id="KW-1133">Transmembrane helix</keyword>
<comment type="similarity">
    <text evidence="2">Belongs to the bacterial diacylglycerol kinase family.</text>
</comment>
<gene>
    <name evidence="20" type="ORF">SAMN02745883_00471</name>
</gene>
<comment type="subcellular location">
    <subcellularLocation>
        <location evidence="1">Cell membrane</location>
        <topology evidence="1">Multi-pass membrane protein</topology>
    </subcellularLocation>
</comment>
<dbReference type="InterPro" id="IPR036945">
    <property type="entry name" value="DAGK_sf"/>
</dbReference>
<dbReference type="GO" id="GO:0016301">
    <property type="term" value="F:kinase activity"/>
    <property type="evidence" value="ECO:0007669"/>
    <property type="project" value="UniProtKB-KW"/>
</dbReference>
<reference evidence="20 21" key="1">
    <citation type="submission" date="2016-11" db="EMBL/GenBank/DDBJ databases">
        <authorList>
            <person name="Jaros S."/>
            <person name="Januszkiewicz K."/>
            <person name="Wedrychowicz H."/>
        </authorList>
    </citation>
    <scope>NUCLEOTIDE SEQUENCE [LARGE SCALE GENOMIC DNA]</scope>
    <source>
        <strain evidence="20 21">DSM 14501</strain>
    </source>
</reference>
<feature type="transmembrane region" description="Helical" evidence="19">
    <location>
        <begin position="21"/>
        <end position="41"/>
    </location>
</feature>
<evidence type="ECO:0000256" key="19">
    <source>
        <dbReference type="SAM" id="Phobius"/>
    </source>
</evidence>
<evidence type="ECO:0000256" key="15">
    <source>
        <dbReference type="PIRSR" id="PIRSR600829-1"/>
    </source>
</evidence>
<dbReference type="PANTHER" id="PTHR34299">
    <property type="entry name" value="DIACYLGLYCEROL KINASE"/>
    <property type="match status" value="1"/>
</dbReference>
<keyword evidence="5" id="KW-0808">Transferase</keyword>
<keyword evidence="18" id="KW-0479">Metal-binding</keyword>
<feature type="binding site" evidence="17">
    <location>
        <position position="7"/>
    </location>
    <ligand>
        <name>ATP</name>
        <dbReference type="ChEBI" id="CHEBI:30616"/>
    </ligand>
</feature>
<dbReference type="GO" id="GO:0005524">
    <property type="term" value="F:ATP binding"/>
    <property type="evidence" value="ECO:0007669"/>
    <property type="project" value="UniProtKB-KW"/>
</dbReference>
<dbReference type="InterPro" id="IPR033717">
    <property type="entry name" value="UDPK"/>
</dbReference>
<feature type="transmembrane region" description="Helical" evidence="19">
    <location>
        <begin position="87"/>
        <end position="107"/>
    </location>
</feature>
<sequence>MLESFKYAIEGIIYTFKTQRNMRIHVVIAFLVIFFSFFLKLSKTEMILMFFTISLVIVAEMINTAIEATIDLITDKYHELAKIAKNVAAGAVLISAVNSMVVAYIIFYDKIYNILSRLIYNNK</sequence>
<dbReference type="Gene3D" id="1.10.287.3610">
    <property type="match status" value="1"/>
</dbReference>
<evidence type="ECO:0000256" key="2">
    <source>
        <dbReference type="ARBA" id="ARBA00005967"/>
    </source>
</evidence>
<keyword evidence="13" id="KW-0594">Phospholipid biosynthesis</keyword>
<keyword evidence="14" id="KW-1208">Phospholipid metabolism</keyword>
<evidence type="ECO:0000256" key="5">
    <source>
        <dbReference type="ARBA" id="ARBA00022679"/>
    </source>
</evidence>
<evidence type="ECO:0000256" key="17">
    <source>
        <dbReference type="PIRSR" id="PIRSR600829-3"/>
    </source>
</evidence>
<dbReference type="STRING" id="1121266.SAMN02745883_00471"/>
<keyword evidence="21" id="KW-1185">Reference proteome</keyword>
<evidence type="ECO:0000256" key="11">
    <source>
        <dbReference type="ARBA" id="ARBA00023098"/>
    </source>
</evidence>
<dbReference type="InterPro" id="IPR000829">
    <property type="entry name" value="DAGK"/>
</dbReference>
<comment type="cofactor">
    <cofactor evidence="18">
        <name>Mg(2+)</name>
        <dbReference type="ChEBI" id="CHEBI:18420"/>
    </cofactor>
    <text evidence="18">Mn(2+), Zn(2+), Cd(2+) and Co(2+) support activity to lesser extents.</text>
</comment>
<evidence type="ECO:0000256" key="4">
    <source>
        <dbReference type="ARBA" id="ARBA00022516"/>
    </source>
</evidence>
<dbReference type="AlphaFoldDB" id="A0A1M6MBF4"/>
<feature type="transmembrane region" description="Helical" evidence="19">
    <location>
        <begin position="47"/>
        <end position="66"/>
    </location>
</feature>
<evidence type="ECO:0000256" key="14">
    <source>
        <dbReference type="ARBA" id="ARBA00023264"/>
    </source>
</evidence>
<evidence type="ECO:0000256" key="7">
    <source>
        <dbReference type="ARBA" id="ARBA00022741"/>
    </source>
</evidence>
<evidence type="ECO:0000256" key="16">
    <source>
        <dbReference type="PIRSR" id="PIRSR600829-2"/>
    </source>
</evidence>
<evidence type="ECO:0000256" key="8">
    <source>
        <dbReference type="ARBA" id="ARBA00022777"/>
    </source>
</evidence>
<keyword evidence="6 19" id="KW-0812">Transmembrane</keyword>
<feature type="binding site" evidence="18">
    <location>
        <position position="67"/>
    </location>
    <ligand>
        <name>a divalent metal cation</name>
        <dbReference type="ChEBI" id="CHEBI:60240"/>
    </ligand>
</feature>
<dbReference type="Pfam" id="PF01219">
    <property type="entry name" value="DAGK_prokar"/>
    <property type="match status" value="1"/>
</dbReference>
<feature type="binding site" evidence="16">
    <location>
        <position position="60"/>
    </location>
    <ligand>
        <name>substrate</name>
    </ligand>
</feature>
<dbReference type="GO" id="GO:0046872">
    <property type="term" value="F:metal ion binding"/>
    <property type="evidence" value="ECO:0007669"/>
    <property type="project" value="UniProtKB-KW"/>
</dbReference>
<dbReference type="PANTHER" id="PTHR34299:SF1">
    <property type="entry name" value="DIACYLGLYCEROL KINASE"/>
    <property type="match status" value="1"/>
</dbReference>